<name>A0A0B7A4U1_9EUPU</name>
<dbReference type="AlphaFoldDB" id="A0A0B7A4U1"/>
<accession>A0A0B7A4U1</accession>
<organism evidence="2">
    <name type="scientific">Arion vulgaris</name>
    <dbReference type="NCBI Taxonomy" id="1028688"/>
    <lineage>
        <taxon>Eukaryota</taxon>
        <taxon>Metazoa</taxon>
        <taxon>Spiralia</taxon>
        <taxon>Lophotrochozoa</taxon>
        <taxon>Mollusca</taxon>
        <taxon>Gastropoda</taxon>
        <taxon>Heterobranchia</taxon>
        <taxon>Euthyneura</taxon>
        <taxon>Panpulmonata</taxon>
        <taxon>Eupulmonata</taxon>
        <taxon>Stylommatophora</taxon>
        <taxon>Helicina</taxon>
        <taxon>Arionoidea</taxon>
        <taxon>Arionidae</taxon>
        <taxon>Arion</taxon>
    </lineage>
</organism>
<evidence type="ECO:0000313" key="2">
    <source>
        <dbReference type="EMBL" id="CEK75056.1"/>
    </source>
</evidence>
<proteinExistence type="predicted"/>
<reference evidence="2" key="1">
    <citation type="submission" date="2014-12" db="EMBL/GenBank/DDBJ databases">
        <title>Insight into the proteome of Arion vulgaris.</title>
        <authorList>
            <person name="Aradska J."/>
            <person name="Bulat T."/>
            <person name="Smidak R."/>
            <person name="Sarate P."/>
            <person name="Gangsoo J."/>
            <person name="Sialana F."/>
            <person name="Bilban M."/>
            <person name="Lubec G."/>
        </authorList>
    </citation>
    <scope>NUCLEOTIDE SEQUENCE</scope>
    <source>
        <tissue evidence="2">Skin</tissue>
    </source>
</reference>
<sequence>MEVYPLNQTFRITQFEQEQQHPLFIGDTSLTPGFVDYLISHHSCTLLAV</sequence>
<dbReference type="EMBL" id="HACG01028191">
    <property type="protein sequence ID" value="CEK75056.1"/>
    <property type="molecule type" value="Transcribed_RNA"/>
</dbReference>
<evidence type="ECO:0000313" key="1">
    <source>
        <dbReference type="EMBL" id="CEK75053.1"/>
    </source>
</evidence>
<gene>
    <name evidence="2" type="primary">ORF93796</name>
    <name evidence="1" type="synonym">ORF93771</name>
</gene>
<dbReference type="EMBL" id="HACG01028188">
    <property type="protein sequence ID" value="CEK75053.1"/>
    <property type="molecule type" value="Transcribed_RNA"/>
</dbReference>
<protein>
    <submittedName>
        <fullName evidence="2">Uncharacterized protein</fullName>
    </submittedName>
</protein>